<feature type="chain" id="PRO_5003088612" evidence="2">
    <location>
        <begin position="20"/>
        <end position="93"/>
    </location>
</feature>
<sequence>TESLLSLWSHVLAWPAADAHWPGNSWPLKCCKMDQAAGTKNQKLLYQNFSLAFIDTQAHTLGRFYGSEFFLFVLLDIIFSVWVSHKKLKLNFF</sequence>
<feature type="non-terminal residue" evidence="3">
    <location>
        <position position="1"/>
    </location>
</feature>
<protein>
    <submittedName>
        <fullName evidence="3">MIP22417p</fullName>
    </submittedName>
</protein>
<keyword evidence="2" id="KW-0732">Signal</keyword>
<organism evidence="3">
    <name type="scientific">Drosophila melanogaster</name>
    <name type="common">Fruit fly</name>
    <dbReference type="NCBI Taxonomy" id="7227"/>
    <lineage>
        <taxon>Eukaryota</taxon>
        <taxon>Metazoa</taxon>
        <taxon>Ecdysozoa</taxon>
        <taxon>Arthropoda</taxon>
        <taxon>Hexapoda</taxon>
        <taxon>Insecta</taxon>
        <taxon>Pterygota</taxon>
        <taxon>Neoptera</taxon>
        <taxon>Endopterygota</taxon>
        <taxon>Diptera</taxon>
        <taxon>Brachycera</taxon>
        <taxon>Muscomorpha</taxon>
        <taxon>Ephydroidea</taxon>
        <taxon>Drosophilidae</taxon>
        <taxon>Drosophila</taxon>
        <taxon>Sophophora</taxon>
    </lineage>
</organism>
<name>D6W4L8_DROME</name>
<keyword evidence="1" id="KW-0472">Membrane</keyword>
<keyword evidence="1" id="KW-1133">Transmembrane helix</keyword>
<feature type="transmembrane region" description="Helical" evidence="1">
    <location>
        <begin position="64"/>
        <end position="83"/>
    </location>
</feature>
<evidence type="ECO:0000313" key="3">
    <source>
        <dbReference type="EMBL" id="ADI32756.1"/>
    </source>
</evidence>
<accession>D6W4L8</accession>
<proteinExistence type="evidence at transcript level"/>
<dbReference type="EMBL" id="BT124918">
    <property type="protein sequence ID" value="ADI32756.1"/>
    <property type="molecule type" value="mRNA"/>
</dbReference>
<dbReference type="AlphaFoldDB" id="D6W4L8"/>
<feature type="signal peptide" evidence="2">
    <location>
        <begin position="1"/>
        <end position="19"/>
    </location>
</feature>
<reference evidence="3" key="1">
    <citation type="submission" date="2010-06" db="EMBL/GenBank/DDBJ databases">
        <authorList>
            <person name="Carlson J."/>
            <person name="Booth B."/>
            <person name="Frise E."/>
            <person name="Sandler J."/>
            <person name="Wan K."/>
            <person name="Yu C."/>
            <person name="Celniker S."/>
        </authorList>
    </citation>
    <scope>NUCLEOTIDE SEQUENCE</scope>
</reference>
<evidence type="ECO:0000256" key="2">
    <source>
        <dbReference type="SAM" id="SignalP"/>
    </source>
</evidence>
<evidence type="ECO:0000256" key="1">
    <source>
        <dbReference type="SAM" id="Phobius"/>
    </source>
</evidence>
<keyword evidence="1" id="KW-0812">Transmembrane</keyword>